<evidence type="ECO:0000256" key="1">
    <source>
        <dbReference type="SAM" id="MobiDB-lite"/>
    </source>
</evidence>
<dbReference type="PANTHER" id="PTHR31968">
    <property type="entry name" value="SERINE/ARGININE-RELATED PROTEIN 53"/>
    <property type="match status" value="1"/>
</dbReference>
<name>A0A830CQD2_9LAMI</name>
<gene>
    <name evidence="2" type="ORF">PHJA_001977300</name>
</gene>
<evidence type="ECO:0000313" key="2">
    <source>
        <dbReference type="EMBL" id="GFP98334.1"/>
    </source>
</evidence>
<protein>
    <submittedName>
        <fullName evidence="2">Uncharacterized protein</fullName>
    </submittedName>
</protein>
<feature type="region of interest" description="Disordered" evidence="1">
    <location>
        <begin position="75"/>
        <end position="130"/>
    </location>
</feature>
<organism evidence="2 3">
    <name type="scientific">Phtheirospermum japonicum</name>
    <dbReference type="NCBI Taxonomy" id="374723"/>
    <lineage>
        <taxon>Eukaryota</taxon>
        <taxon>Viridiplantae</taxon>
        <taxon>Streptophyta</taxon>
        <taxon>Embryophyta</taxon>
        <taxon>Tracheophyta</taxon>
        <taxon>Spermatophyta</taxon>
        <taxon>Magnoliopsida</taxon>
        <taxon>eudicotyledons</taxon>
        <taxon>Gunneridae</taxon>
        <taxon>Pentapetalae</taxon>
        <taxon>asterids</taxon>
        <taxon>lamiids</taxon>
        <taxon>Lamiales</taxon>
        <taxon>Orobanchaceae</taxon>
        <taxon>Orobanchaceae incertae sedis</taxon>
        <taxon>Phtheirospermum</taxon>
    </lineage>
</organism>
<dbReference type="GO" id="GO:0005737">
    <property type="term" value="C:cytoplasm"/>
    <property type="evidence" value="ECO:0007669"/>
    <property type="project" value="TreeGrafter"/>
</dbReference>
<dbReference type="EMBL" id="BMAC01000523">
    <property type="protein sequence ID" value="GFP98334.1"/>
    <property type="molecule type" value="Genomic_DNA"/>
</dbReference>
<evidence type="ECO:0000313" key="3">
    <source>
        <dbReference type="Proteomes" id="UP000653305"/>
    </source>
</evidence>
<keyword evidence="3" id="KW-1185">Reference proteome</keyword>
<feature type="compositionally biased region" description="Polar residues" evidence="1">
    <location>
        <begin position="111"/>
        <end position="120"/>
    </location>
</feature>
<reference evidence="2" key="1">
    <citation type="submission" date="2020-07" db="EMBL/GenBank/DDBJ databases">
        <title>Ethylene signaling mediates host invasion by parasitic plants.</title>
        <authorList>
            <person name="Yoshida S."/>
        </authorList>
    </citation>
    <scope>NUCLEOTIDE SEQUENCE</scope>
    <source>
        <strain evidence="2">Okayama</strain>
    </source>
</reference>
<sequence length="130" mass="14803">MKLHLSKTAENDEIIGKGSGWERFDFDKDAPLDDEEIEAAEEAVELVKHMGQSFRFSAVEARREEKLKAAHDEAMFGGFSHQLPAETDDKEAQDENLRNENVKSAPDESLLSDQVRTIQRGSWRDRARKS</sequence>
<dbReference type="PANTHER" id="PTHR31968:SF4">
    <property type="entry name" value="SERINE_ARGININE-RELATED PROTEIN 53"/>
    <property type="match status" value="1"/>
</dbReference>
<accession>A0A830CQD2</accession>
<dbReference type="Proteomes" id="UP000653305">
    <property type="component" value="Unassembled WGS sequence"/>
</dbReference>
<proteinExistence type="predicted"/>
<feature type="region of interest" description="Disordered" evidence="1">
    <location>
        <begin position="1"/>
        <end position="20"/>
    </location>
</feature>
<comment type="caution">
    <text evidence="2">The sequence shown here is derived from an EMBL/GenBank/DDBJ whole genome shotgun (WGS) entry which is preliminary data.</text>
</comment>
<dbReference type="AlphaFoldDB" id="A0A830CQD2"/>
<dbReference type="GO" id="GO:0005634">
    <property type="term" value="C:nucleus"/>
    <property type="evidence" value="ECO:0007669"/>
    <property type="project" value="TreeGrafter"/>
</dbReference>
<dbReference type="OrthoDB" id="1939205at2759"/>
<dbReference type="InterPro" id="IPR034604">
    <property type="entry name" value="SRRP53"/>
</dbReference>
<dbReference type="GO" id="GO:0000380">
    <property type="term" value="P:alternative mRNA splicing, via spliceosome"/>
    <property type="evidence" value="ECO:0007669"/>
    <property type="project" value="InterPro"/>
</dbReference>